<sequence length="105" mass="12025">MYPDISSFIAPVPHCPELPIPTSRNRSAMFRSKSNSKEGIADTDYNSTDVAEEKKPYFSNQKDLSNLIRDLDLTKSQAELLTSKLKEWNLLDENVQVTDQRKHII</sequence>
<dbReference type="AlphaFoldDB" id="A0A2D4I9T2"/>
<organism evidence="2">
    <name type="scientific">Micrurus lemniscatus lemniscatus</name>
    <dbReference type="NCBI Taxonomy" id="129467"/>
    <lineage>
        <taxon>Eukaryota</taxon>
        <taxon>Metazoa</taxon>
        <taxon>Chordata</taxon>
        <taxon>Craniata</taxon>
        <taxon>Vertebrata</taxon>
        <taxon>Euteleostomi</taxon>
        <taxon>Lepidosauria</taxon>
        <taxon>Squamata</taxon>
        <taxon>Bifurcata</taxon>
        <taxon>Unidentata</taxon>
        <taxon>Episquamata</taxon>
        <taxon>Toxicofera</taxon>
        <taxon>Serpentes</taxon>
        <taxon>Colubroidea</taxon>
        <taxon>Elapidae</taxon>
        <taxon>Elapinae</taxon>
        <taxon>Micrurus</taxon>
    </lineage>
</organism>
<protein>
    <submittedName>
        <fullName evidence="2">Uncharacterized protein</fullName>
    </submittedName>
</protein>
<reference evidence="2" key="2">
    <citation type="submission" date="2017-11" db="EMBL/GenBank/DDBJ databases">
        <title>Coralsnake Venomics: Analyses of Venom Gland Transcriptomes and Proteomes of Six Brazilian Taxa.</title>
        <authorList>
            <person name="Aird S.D."/>
            <person name="Jorge da Silva N."/>
            <person name="Qiu L."/>
            <person name="Villar-Briones A."/>
            <person name="Aparecida-Saddi V."/>
            <person name="Campos-Telles M.P."/>
            <person name="Grau M."/>
            <person name="Mikheyev A.S."/>
        </authorList>
    </citation>
    <scope>NUCLEOTIDE SEQUENCE</scope>
    <source>
        <tissue evidence="2">Venom_gland</tissue>
    </source>
</reference>
<accession>A0A2D4I9T2</accession>
<dbReference type="EMBL" id="IACK01090989">
    <property type="protein sequence ID" value="LAA80934.1"/>
    <property type="molecule type" value="Transcribed_RNA"/>
</dbReference>
<reference evidence="2" key="1">
    <citation type="submission" date="2017-07" db="EMBL/GenBank/DDBJ databases">
        <authorList>
            <person name="Mikheyev A."/>
            <person name="Grau M."/>
        </authorList>
    </citation>
    <scope>NUCLEOTIDE SEQUENCE</scope>
    <source>
        <tissue evidence="2">Venom_gland</tissue>
    </source>
</reference>
<dbReference type="EMBL" id="IACK01090990">
    <property type="protein sequence ID" value="LAA80937.1"/>
    <property type="molecule type" value="Transcribed_RNA"/>
</dbReference>
<dbReference type="EMBL" id="IACK01090991">
    <property type="protein sequence ID" value="LAA80942.1"/>
    <property type="molecule type" value="Transcribed_RNA"/>
</dbReference>
<evidence type="ECO:0000313" key="2">
    <source>
        <dbReference type="EMBL" id="LAA80949.1"/>
    </source>
</evidence>
<name>A0A2D4I9T2_MICLE</name>
<dbReference type="EMBL" id="IACK01090988">
    <property type="protein sequence ID" value="LAA80932.1"/>
    <property type="molecule type" value="Transcribed_RNA"/>
</dbReference>
<dbReference type="EMBL" id="IACK01090992">
    <property type="protein sequence ID" value="LAA80945.1"/>
    <property type="molecule type" value="Transcribed_RNA"/>
</dbReference>
<feature type="region of interest" description="Disordered" evidence="1">
    <location>
        <begin position="20"/>
        <end position="46"/>
    </location>
</feature>
<proteinExistence type="predicted"/>
<evidence type="ECO:0000256" key="1">
    <source>
        <dbReference type="SAM" id="MobiDB-lite"/>
    </source>
</evidence>
<dbReference type="EMBL" id="IACK01090993">
    <property type="protein sequence ID" value="LAA80949.1"/>
    <property type="molecule type" value="Transcribed_RNA"/>
</dbReference>